<evidence type="ECO:0000313" key="8">
    <source>
        <dbReference type="Proteomes" id="UP000550729"/>
    </source>
</evidence>
<evidence type="ECO:0000256" key="3">
    <source>
        <dbReference type="ARBA" id="ARBA00022898"/>
    </source>
</evidence>
<dbReference type="EMBL" id="JABBNB010000023">
    <property type="protein sequence ID" value="NMO03451.1"/>
    <property type="molecule type" value="Genomic_DNA"/>
</dbReference>
<evidence type="ECO:0000256" key="2">
    <source>
        <dbReference type="ARBA" id="ARBA00012224"/>
    </source>
</evidence>
<dbReference type="InterPro" id="IPR051798">
    <property type="entry name" value="Class-II_PLP-Dep_Aminotrans"/>
</dbReference>
<dbReference type="InterPro" id="IPR015424">
    <property type="entry name" value="PyrdxlP-dep_Trfase"/>
</dbReference>
<dbReference type="AlphaFoldDB" id="A0A848L4D7"/>
<evidence type="ECO:0000259" key="6">
    <source>
        <dbReference type="Pfam" id="PF00155"/>
    </source>
</evidence>
<dbReference type="CDD" id="cd00609">
    <property type="entry name" value="AAT_like"/>
    <property type="match status" value="1"/>
</dbReference>
<keyword evidence="7" id="KW-0808">Transferase</keyword>
<keyword evidence="8" id="KW-1185">Reference proteome</keyword>
<dbReference type="SUPFAM" id="SSF53383">
    <property type="entry name" value="PLP-dependent transferases"/>
    <property type="match status" value="1"/>
</dbReference>
<feature type="domain" description="Aminotransferase class I/classII large" evidence="6">
    <location>
        <begin position="34"/>
        <end position="373"/>
    </location>
</feature>
<gene>
    <name evidence="7" type="ORF">HH308_19745</name>
</gene>
<dbReference type="Pfam" id="PF00155">
    <property type="entry name" value="Aminotran_1_2"/>
    <property type="match status" value="1"/>
</dbReference>
<dbReference type="GO" id="GO:0047804">
    <property type="term" value="F:cysteine-S-conjugate beta-lyase activity"/>
    <property type="evidence" value="ECO:0007669"/>
    <property type="project" value="UniProtKB-EC"/>
</dbReference>
<dbReference type="PANTHER" id="PTHR43525:SF2">
    <property type="entry name" value="CYSTATHIONINE BETA-LYASE-RELATED"/>
    <property type="match status" value="1"/>
</dbReference>
<organism evidence="7 8">
    <name type="scientific">Gordonia asplenii</name>
    <dbReference type="NCBI Taxonomy" id="2725283"/>
    <lineage>
        <taxon>Bacteria</taxon>
        <taxon>Bacillati</taxon>
        <taxon>Actinomycetota</taxon>
        <taxon>Actinomycetes</taxon>
        <taxon>Mycobacteriales</taxon>
        <taxon>Gordoniaceae</taxon>
        <taxon>Gordonia</taxon>
    </lineage>
</organism>
<dbReference type="Proteomes" id="UP000550729">
    <property type="component" value="Unassembled WGS sequence"/>
</dbReference>
<dbReference type="InterPro" id="IPR015421">
    <property type="entry name" value="PyrdxlP-dep_Trfase_major"/>
</dbReference>
<evidence type="ECO:0000313" key="7">
    <source>
        <dbReference type="EMBL" id="NMO03451.1"/>
    </source>
</evidence>
<comment type="cofactor">
    <cofactor evidence="1">
        <name>pyridoxal 5'-phosphate</name>
        <dbReference type="ChEBI" id="CHEBI:597326"/>
    </cofactor>
</comment>
<evidence type="ECO:0000256" key="4">
    <source>
        <dbReference type="ARBA" id="ARBA00023239"/>
    </source>
</evidence>
<protein>
    <recommendedName>
        <fullName evidence="2">cysteine-S-conjugate beta-lyase</fullName>
        <ecNumber evidence="2">4.4.1.13</ecNumber>
    </recommendedName>
</protein>
<dbReference type="RefSeq" id="WP_170195959.1">
    <property type="nucleotide sequence ID" value="NZ_JABBNB010000023.1"/>
</dbReference>
<dbReference type="GO" id="GO:0030170">
    <property type="term" value="F:pyridoxal phosphate binding"/>
    <property type="evidence" value="ECO:0007669"/>
    <property type="project" value="InterPro"/>
</dbReference>
<dbReference type="GO" id="GO:0008483">
    <property type="term" value="F:transaminase activity"/>
    <property type="evidence" value="ECO:0007669"/>
    <property type="project" value="UniProtKB-KW"/>
</dbReference>
<keyword evidence="7" id="KW-0032">Aminotransferase</keyword>
<dbReference type="PANTHER" id="PTHR43525">
    <property type="entry name" value="PROTEIN MALY"/>
    <property type="match status" value="1"/>
</dbReference>
<keyword evidence="3" id="KW-0663">Pyridoxal phosphate</keyword>
<comment type="caution">
    <text evidence="7">The sequence shown here is derived from an EMBL/GenBank/DDBJ whole genome shotgun (WGS) entry which is preliminary data.</text>
</comment>
<accession>A0A848L4D7</accession>
<dbReference type="EC" id="4.4.1.13" evidence="2"/>
<name>A0A848L4D7_9ACTN</name>
<dbReference type="InterPro" id="IPR015422">
    <property type="entry name" value="PyrdxlP-dep_Trfase_small"/>
</dbReference>
<proteinExistence type="inferred from homology"/>
<comment type="similarity">
    <text evidence="5">Belongs to the class-II pyridoxal-phosphate-dependent aminotransferase family. MalY/PatB cystathionine beta-lyase subfamily.</text>
</comment>
<dbReference type="Gene3D" id="3.90.1150.10">
    <property type="entry name" value="Aspartate Aminotransferase, domain 1"/>
    <property type="match status" value="1"/>
</dbReference>
<sequence>MTRPHAPDLDVLRRRTSEKWSLYPDDVLPLFVAEMDYQVAPFIADALIEQIRCDDLGYVAGAGDVGEAFAGFAARRWGWSVDPSGVSVTTDVSVVIAEALRVMISPGDTVVITSPVYPPFFDLVVEAGGRVADVPLAHGRLDLAEIAAALADGARAVLLCHPHNPLGHSHSREELVELAALAQRHGALVLSDEIHAPLVYDPGFVPFLSCGAAARSIGVAAHSASKAFNLAGVKCALTVTASEPMRAMIARQPEEVTFRTSILGRTATSAAYRLGDDWLDATVEEIRAGRDLLGRLLDERLPLVRWTPPAASYLAWLDFRGYPQLGDDPASTLLETAGVALQAGPPFGPSGVGFARLNFACSPQVLTEAVERIAATATVE</sequence>
<keyword evidence="4" id="KW-0456">Lyase</keyword>
<dbReference type="Gene3D" id="3.40.640.10">
    <property type="entry name" value="Type I PLP-dependent aspartate aminotransferase-like (Major domain)"/>
    <property type="match status" value="1"/>
</dbReference>
<evidence type="ECO:0000256" key="5">
    <source>
        <dbReference type="ARBA" id="ARBA00037974"/>
    </source>
</evidence>
<dbReference type="InterPro" id="IPR004839">
    <property type="entry name" value="Aminotransferase_I/II_large"/>
</dbReference>
<reference evidence="7 8" key="1">
    <citation type="submission" date="2020-04" db="EMBL/GenBank/DDBJ databases">
        <title>Gordonia sp. nov. TBRC 11910.</title>
        <authorList>
            <person name="Suriyachadkun C."/>
        </authorList>
    </citation>
    <scope>NUCLEOTIDE SEQUENCE [LARGE SCALE GENOMIC DNA]</scope>
    <source>
        <strain evidence="7 8">TBRC 11910</strain>
    </source>
</reference>
<evidence type="ECO:0000256" key="1">
    <source>
        <dbReference type="ARBA" id="ARBA00001933"/>
    </source>
</evidence>